<dbReference type="PANTHER" id="PTHR45833">
    <property type="entry name" value="METHIONINE SYNTHASE"/>
    <property type="match status" value="1"/>
</dbReference>
<evidence type="ECO:0000313" key="4">
    <source>
        <dbReference type="EMBL" id="MFC1848723.1"/>
    </source>
</evidence>
<reference evidence="4 5" key="1">
    <citation type="submission" date="2024-09" db="EMBL/GenBank/DDBJ databases">
        <title>Laminarin stimulates single cell rates of sulfate reduction while oxygen inhibits transcriptomic activity in coastal marine sediment.</title>
        <authorList>
            <person name="Lindsay M."/>
            <person name="Orcutt B."/>
            <person name="Emerson D."/>
            <person name="Stepanauskas R."/>
            <person name="D'Angelo T."/>
        </authorList>
    </citation>
    <scope>NUCLEOTIDE SEQUENCE [LARGE SCALE GENOMIC DNA]</scope>
    <source>
        <strain evidence="4">SAG AM-311-K15</strain>
    </source>
</reference>
<dbReference type="InterPro" id="IPR006158">
    <property type="entry name" value="Cobalamin-bd"/>
</dbReference>
<evidence type="ECO:0000256" key="2">
    <source>
        <dbReference type="ARBA" id="ARBA00023285"/>
    </source>
</evidence>
<name>A0ABV6YR87_UNCC1</name>
<dbReference type="EMBL" id="JBHPBY010000005">
    <property type="protein sequence ID" value="MFC1848723.1"/>
    <property type="molecule type" value="Genomic_DNA"/>
</dbReference>
<keyword evidence="1" id="KW-0479">Metal-binding</keyword>
<evidence type="ECO:0000256" key="1">
    <source>
        <dbReference type="ARBA" id="ARBA00022723"/>
    </source>
</evidence>
<accession>A0ABV6YR87</accession>
<keyword evidence="5" id="KW-1185">Reference proteome</keyword>
<evidence type="ECO:0000259" key="3">
    <source>
        <dbReference type="PROSITE" id="PS51332"/>
    </source>
</evidence>
<protein>
    <submittedName>
        <fullName evidence="4">B12-binding domain-containing protein</fullName>
    </submittedName>
</protein>
<sequence>MNSLAEDFKQAITSIDRLKAKDIIRKVCDEDNALECIEQIMIPALENMGQEWEQGKIALAQVYMGSRICEEIVEKMLPRAVSHQHNAARMAITVLEDQHQLGKRIVYSVLKASGFDIQDYGTTTVDTLIPKIRTDEIKIMLISTLMLSSALKIKTLISQLREKGLQTRIIVGGAPFRFDEDLWTEVQADAMGKTASDATIIVKRFVAEVKS</sequence>
<dbReference type="SUPFAM" id="SSF52242">
    <property type="entry name" value="Cobalamin (vitamin B12)-binding domain"/>
    <property type="match status" value="1"/>
</dbReference>
<dbReference type="Pfam" id="PF02310">
    <property type="entry name" value="B12-binding"/>
    <property type="match status" value="1"/>
</dbReference>
<gene>
    <name evidence="4" type="ORF">ACFL27_00820</name>
</gene>
<feature type="domain" description="B12-binding" evidence="3">
    <location>
        <begin position="86"/>
        <end position="211"/>
    </location>
</feature>
<organism evidence="4 5">
    <name type="scientific">candidate division CSSED10-310 bacterium</name>
    <dbReference type="NCBI Taxonomy" id="2855610"/>
    <lineage>
        <taxon>Bacteria</taxon>
        <taxon>Bacteria division CSSED10-310</taxon>
    </lineage>
</organism>
<dbReference type="Pfam" id="PF02607">
    <property type="entry name" value="B12-binding_2"/>
    <property type="match status" value="1"/>
</dbReference>
<dbReference type="InterPro" id="IPR050554">
    <property type="entry name" value="Met_Synthase/Corrinoid"/>
</dbReference>
<dbReference type="InterPro" id="IPR036724">
    <property type="entry name" value="Cobalamin-bd_sf"/>
</dbReference>
<evidence type="ECO:0000313" key="5">
    <source>
        <dbReference type="Proteomes" id="UP001594351"/>
    </source>
</evidence>
<dbReference type="InterPro" id="IPR036594">
    <property type="entry name" value="Meth_synthase_dom"/>
</dbReference>
<proteinExistence type="predicted"/>
<dbReference type="PANTHER" id="PTHR45833:SF1">
    <property type="entry name" value="METHIONINE SYNTHASE"/>
    <property type="match status" value="1"/>
</dbReference>
<dbReference type="SUPFAM" id="SSF47644">
    <property type="entry name" value="Methionine synthase domain"/>
    <property type="match status" value="1"/>
</dbReference>
<keyword evidence="2" id="KW-0170">Cobalt</keyword>
<dbReference type="Gene3D" id="1.10.1240.10">
    <property type="entry name" value="Methionine synthase domain"/>
    <property type="match status" value="1"/>
</dbReference>
<dbReference type="Proteomes" id="UP001594351">
    <property type="component" value="Unassembled WGS sequence"/>
</dbReference>
<comment type="caution">
    <text evidence="4">The sequence shown here is derived from an EMBL/GenBank/DDBJ whole genome shotgun (WGS) entry which is preliminary data.</text>
</comment>
<dbReference type="InterPro" id="IPR003759">
    <property type="entry name" value="Cbl-bd_cap"/>
</dbReference>
<dbReference type="PROSITE" id="PS51332">
    <property type="entry name" value="B12_BINDING"/>
    <property type="match status" value="1"/>
</dbReference>
<dbReference type="SMART" id="SM01018">
    <property type="entry name" value="B12-binding_2"/>
    <property type="match status" value="1"/>
</dbReference>
<dbReference type="Gene3D" id="3.40.50.280">
    <property type="entry name" value="Cobalamin-binding domain"/>
    <property type="match status" value="1"/>
</dbReference>